<keyword evidence="2 11" id="KW-0813">Transport</keyword>
<evidence type="ECO:0000256" key="7">
    <source>
        <dbReference type="ARBA" id="ARBA00023065"/>
    </source>
</evidence>
<name>A0ABX0TV39_9SPHN</name>
<reference evidence="16 17" key="1">
    <citation type="submission" date="2020-03" db="EMBL/GenBank/DDBJ databases">
        <title>Genomic Encyclopedia of Type Strains, Phase III (KMG-III): the genomes of soil and plant-associated and newly described type strains.</title>
        <authorList>
            <person name="Whitman W."/>
        </authorList>
    </citation>
    <scope>NUCLEOTIDE SEQUENCE [LARGE SCALE GENOMIC DNA]</scope>
    <source>
        <strain evidence="16 17">CECT 8804</strain>
    </source>
</reference>
<keyword evidence="6" id="KW-0408">Iron</keyword>
<gene>
    <name evidence="16" type="ORF">FHS31_002170</name>
</gene>
<sequence length="834" mass="88835">MRQMIAASLSSSALTAIVLASALGAIAAPAHAQAANSSDGTKLDEIVVTARKRTESIDTVPLAITAMTSAKIEERNLKSIEDVASFSPGFFTQQSTGSGFGRNDRSFRQLTFRGVGAISTNIGIRAGGVAFVDGAPVLNSSLANLQDLDRVEVLKGPQAAYFGRSTFIGAVNYITKDPTDHWTGRASAEYGEGNLVDTSGAVSGPLTDWASFRVSGRYYSKDGQYRTANEQRQVGGQSTKSISGTLLMKPTDNLKIRTAATYFVDADQPPAQYIIGGRNYNPTAANPNPTPVLGGSNCNFGGSLGAYYCGVVPQKPDPRLISANLTVPPALYNGAIANASNIPEPLNAANYISDYGLKRHALQLSNRIDYTFDAGMTLTAVTAYHKETIVTLTDFNNRGGVDPVTGATISTVATVFGYTDHDFSQELRLVSSQSSRFRWVVGGNYLSMFQPSSYLIGYSPLFGGAINFGNAQVGYDKAKTPSAFGGLYFDIIPKRLTLSVEGRYQWDKVSGHYFPTGGTAYVDPSKTFKSFSPRVSLDYKLTPTSTIYALYSRGTKPGGFNGTSILTASAFQLAQLIAAVPTASGSIAQETIDNYEAGIKGSFLNGRLRLALDGYIGRYKGAQVPVTVTIQKNPSPDLTPLTLSPVINIGNVDLKGVEFEAEAIVLPGLRLGGTFAYTDTKITQYACAECSNIYAQPAPIPQGASILPGSVNYTVPIGKRLPGAPKFTYTLSANYEHRINSGVTGYIGGDYIYRGNYFADAANVASSGASKIFNARLGIRKGDYSLELFARNLFNNQSPNITYSSSGPSLASGNYLVVALPDLRRIGVRVSAAF</sequence>
<proteinExistence type="inferred from homology"/>
<evidence type="ECO:0000313" key="16">
    <source>
        <dbReference type="EMBL" id="NIJ08549.1"/>
    </source>
</evidence>
<protein>
    <submittedName>
        <fullName evidence="16">Iron complex outermembrane receptor protein</fullName>
    </submittedName>
</protein>
<keyword evidence="9 11" id="KW-0472">Membrane</keyword>
<dbReference type="RefSeq" id="WP_167073402.1">
    <property type="nucleotide sequence ID" value="NZ_JAAOZC010000005.1"/>
</dbReference>
<dbReference type="Pfam" id="PF00593">
    <property type="entry name" value="TonB_dep_Rec_b-barrel"/>
    <property type="match status" value="1"/>
</dbReference>
<evidence type="ECO:0000256" key="13">
    <source>
        <dbReference type="SAM" id="SignalP"/>
    </source>
</evidence>
<evidence type="ECO:0000256" key="10">
    <source>
        <dbReference type="ARBA" id="ARBA00023237"/>
    </source>
</evidence>
<feature type="chain" id="PRO_5045224572" evidence="13">
    <location>
        <begin position="35"/>
        <end position="834"/>
    </location>
</feature>
<evidence type="ECO:0000256" key="6">
    <source>
        <dbReference type="ARBA" id="ARBA00023004"/>
    </source>
</evidence>
<keyword evidence="10 11" id="KW-0998">Cell outer membrane</keyword>
<dbReference type="SUPFAM" id="SSF56935">
    <property type="entry name" value="Porins"/>
    <property type="match status" value="1"/>
</dbReference>
<dbReference type="InterPro" id="IPR039426">
    <property type="entry name" value="TonB-dep_rcpt-like"/>
</dbReference>
<dbReference type="InterPro" id="IPR036942">
    <property type="entry name" value="Beta-barrel_TonB_sf"/>
</dbReference>
<accession>A0ABX0TV39</accession>
<keyword evidence="16" id="KW-0675">Receptor</keyword>
<keyword evidence="4" id="KW-0410">Iron transport</keyword>
<keyword evidence="5 11" id="KW-0812">Transmembrane</keyword>
<dbReference type="InterPro" id="IPR000531">
    <property type="entry name" value="Beta-barrel_TonB"/>
</dbReference>
<dbReference type="Proteomes" id="UP000727456">
    <property type="component" value="Unassembled WGS sequence"/>
</dbReference>
<organism evidence="16 17">
    <name type="scientific">Sphingomonas vulcanisoli</name>
    <dbReference type="NCBI Taxonomy" id="1658060"/>
    <lineage>
        <taxon>Bacteria</taxon>
        <taxon>Pseudomonadati</taxon>
        <taxon>Pseudomonadota</taxon>
        <taxon>Alphaproteobacteria</taxon>
        <taxon>Sphingomonadales</taxon>
        <taxon>Sphingomonadaceae</taxon>
        <taxon>Sphingomonas</taxon>
    </lineage>
</organism>
<keyword evidence="17" id="KW-1185">Reference proteome</keyword>
<dbReference type="PROSITE" id="PS52016">
    <property type="entry name" value="TONB_DEPENDENT_REC_3"/>
    <property type="match status" value="1"/>
</dbReference>
<feature type="signal peptide" evidence="13">
    <location>
        <begin position="1"/>
        <end position="34"/>
    </location>
</feature>
<evidence type="ECO:0000256" key="3">
    <source>
        <dbReference type="ARBA" id="ARBA00022452"/>
    </source>
</evidence>
<keyword evidence="7" id="KW-0406">Ion transport</keyword>
<evidence type="ECO:0000256" key="9">
    <source>
        <dbReference type="ARBA" id="ARBA00023136"/>
    </source>
</evidence>
<dbReference type="InterPro" id="IPR012910">
    <property type="entry name" value="Plug_dom"/>
</dbReference>
<dbReference type="Pfam" id="PF07715">
    <property type="entry name" value="Plug"/>
    <property type="match status" value="1"/>
</dbReference>
<dbReference type="EMBL" id="JAAOZC010000005">
    <property type="protein sequence ID" value="NIJ08549.1"/>
    <property type="molecule type" value="Genomic_DNA"/>
</dbReference>
<comment type="similarity">
    <text evidence="11 12">Belongs to the TonB-dependent receptor family.</text>
</comment>
<evidence type="ECO:0000256" key="4">
    <source>
        <dbReference type="ARBA" id="ARBA00022496"/>
    </source>
</evidence>
<feature type="domain" description="TonB-dependent receptor plug" evidence="15">
    <location>
        <begin position="58"/>
        <end position="169"/>
    </location>
</feature>
<evidence type="ECO:0000313" key="17">
    <source>
        <dbReference type="Proteomes" id="UP000727456"/>
    </source>
</evidence>
<keyword evidence="8 12" id="KW-0798">TonB box</keyword>
<evidence type="ECO:0000256" key="2">
    <source>
        <dbReference type="ARBA" id="ARBA00022448"/>
    </source>
</evidence>
<comment type="subcellular location">
    <subcellularLocation>
        <location evidence="1 11">Cell outer membrane</location>
        <topology evidence="1 11">Multi-pass membrane protein</topology>
    </subcellularLocation>
</comment>
<evidence type="ECO:0000256" key="11">
    <source>
        <dbReference type="PROSITE-ProRule" id="PRU01360"/>
    </source>
</evidence>
<dbReference type="PANTHER" id="PTHR32552:SF81">
    <property type="entry name" value="TONB-DEPENDENT OUTER MEMBRANE RECEPTOR"/>
    <property type="match status" value="1"/>
</dbReference>
<evidence type="ECO:0000256" key="12">
    <source>
        <dbReference type="RuleBase" id="RU003357"/>
    </source>
</evidence>
<keyword evidence="13" id="KW-0732">Signal</keyword>
<evidence type="ECO:0000256" key="8">
    <source>
        <dbReference type="ARBA" id="ARBA00023077"/>
    </source>
</evidence>
<keyword evidence="3 11" id="KW-1134">Transmembrane beta strand</keyword>
<comment type="caution">
    <text evidence="16">The sequence shown here is derived from an EMBL/GenBank/DDBJ whole genome shotgun (WGS) entry which is preliminary data.</text>
</comment>
<dbReference type="PANTHER" id="PTHR32552">
    <property type="entry name" value="FERRICHROME IRON RECEPTOR-RELATED"/>
    <property type="match status" value="1"/>
</dbReference>
<evidence type="ECO:0000256" key="5">
    <source>
        <dbReference type="ARBA" id="ARBA00022692"/>
    </source>
</evidence>
<evidence type="ECO:0000259" key="15">
    <source>
        <dbReference type="Pfam" id="PF07715"/>
    </source>
</evidence>
<evidence type="ECO:0000256" key="1">
    <source>
        <dbReference type="ARBA" id="ARBA00004571"/>
    </source>
</evidence>
<dbReference type="Gene3D" id="2.40.170.20">
    <property type="entry name" value="TonB-dependent receptor, beta-barrel domain"/>
    <property type="match status" value="2"/>
</dbReference>
<feature type="domain" description="TonB-dependent receptor-like beta-barrel" evidence="14">
    <location>
        <begin position="338"/>
        <end position="793"/>
    </location>
</feature>
<evidence type="ECO:0000259" key="14">
    <source>
        <dbReference type="Pfam" id="PF00593"/>
    </source>
</evidence>